<dbReference type="RefSeq" id="XP_007314223.1">
    <property type="nucleotide sequence ID" value="XM_007314161.1"/>
</dbReference>
<evidence type="ECO:0000313" key="1">
    <source>
        <dbReference type="EMBL" id="EGO29981.1"/>
    </source>
</evidence>
<proteinExistence type="predicted"/>
<dbReference type="KEGG" id="sla:SERLADRAFT_458397"/>
<organism>
    <name type="scientific">Serpula lacrymans var. lacrymans (strain S7.9)</name>
    <name type="common">Dry rot fungus</name>
    <dbReference type="NCBI Taxonomy" id="578457"/>
    <lineage>
        <taxon>Eukaryota</taxon>
        <taxon>Fungi</taxon>
        <taxon>Dikarya</taxon>
        <taxon>Basidiomycota</taxon>
        <taxon>Agaricomycotina</taxon>
        <taxon>Agaricomycetes</taxon>
        <taxon>Agaricomycetidae</taxon>
        <taxon>Boletales</taxon>
        <taxon>Coniophorineae</taxon>
        <taxon>Serpulaceae</taxon>
        <taxon>Serpula</taxon>
    </lineage>
</organism>
<accession>F8NIR6</accession>
<reference evidence="1" key="1">
    <citation type="submission" date="2011-04" db="EMBL/GenBank/DDBJ databases">
        <title>Evolution of plant cell wall degrading machinery underlies the functional diversity of forest fungi.</title>
        <authorList>
            <consortium name="US DOE Joint Genome Institute (JGI-PGF)"/>
            <person name="Eastwood D.C."/>
            <person name="Floudas D."/>
            <person name="Binder M."/>
            <person name="Majcherczyk A."/>
            <person name="Schneider P."/>
            <person name="Aerts A."/>
            <person name="Asiegbu F.O."/>
            <person name="Baker S.E."/>
            <person name="Barry K."/>
            <person name="Bendiksby M."/>
            <person name="Blumentritt M."/>
            <person name="Coutinho P.M."/>
            <person name="Cullen D."/>
            <person name="Cullen D."/>
            <person name="Gathman A."/>
            <person name="Goodell B."/>
            <person name="Henrissat B."/>
            <person name="Ihrmark K."/>
            <person name="Kauserud H."/>
            <person name="Kohler A."/>
            <person name="LaButti K."/>
            <person name="Lapidus A."/>
            <person name="Lavin J.L."/>
            <person name="Lee Y.-H."/>
            <person name="Lindquist E."/>
            <person name="Lilly W."/>
            <person name="Lucas S."/>
            <person name="Morin E."/>
            <person name="Murat C."/>
            <person name="Oguiza J.A."/>
            <person name="Park J."/>
            <person name="Pisabarro A.G."/>
            <person name="Riley R."/>
            <person name="Rosling A."/>
            <person name="Salamov A."/>
            <person name="Schmidt O."/>
            <person name="Schmutz J."/>
            <person name="Skrede I."/>
            <person name="Stenlid J."/>
            <person name="Wiebenga A."/>
            <person name="Xie X."/>
            <person name="Kues U."/>
            <person name="Hibbett D.S."/>
            <person name="Hoffmeister D."/>
            <person name="Hogberg N."/>
            <person name="Martin F."/>
            <person name="Grigoriev I.V."/>
            <person name="Watkinson S.C."/>
        </authorList>
    </citation>
    <scope>NUCLEOTIDE SEQUENCE</scope>
    <source>
        <strain evidence="1">S7.9</strain>
    </source>
</reference>
<gene>
    <name evidence="1" type="ORF">SERLADRAFT_458397</name>
</gene>
<dbReference type="Proteomes" id="UP000008064">
    <property type="component" value="Unassembled WGS sequence"/>
</dbReference>
<dbReference type="HOGENOM" id="CLU_2347985_0_0_1"/>
<dbReference type="AlphaFoldDB" id="F8NIR6"/>
<name>F8NIR6_SERL9</name>
<dbReference type="EMBL" id="GL945429">
    <property type="protein sequence ID" value="EGO29981.1"/>
    <property type="molecule type" value="Genomic_DNA"/>
</dbReference>
<protein>
    <submittedName>
        <fullName evidence="1">Uncharacterized protein</fullName>
    </submittedName>
</protein>
<sequence length="97" mass="10907">MDAGRKATGTNPDSHIDTVSSSHSVIYPTLAKWAFLPAVRDTGSHMPRLSPGDLSMCRVRDCWSCDRVWNDNFCDILSVCEETEGRRILCAETEWCQ</sequence>
<dbReference type="GeneID" id="18817715"/>